<dbReference type="RefSeq" id="WP_124080881.1">
    <property type="nucleotide sequence ID" value="NZ_UWPJ01000026.1"/>
</dbReference>
<evidence type="ECO:0000313" key="2">
    <source>
        <dbReference type="Proteomes" id="UP000277294"/>
    </source>
</evidence>
<accession>A0A3P4B522</accession>
<dbReference type="EMBL" id="UWPJ01000026">
    <property type="protein sequence ID" value="VCU71383.1"/>
    <property type="molecule type" value="Genomic_DNA"/>
</dbReference>
<evidence type="ECO:0000313" key="1">
    <source>
        <dbReference type="EMBL" id="VCU71383.1"/>
    </source>
</evidence>
<sequence>MLTIYCKHEQLKGQWQEIGPLKSQVLALADKTIRVEIKLYRAGLLARRLGSLRAWGGLDVDAVFFQLLDKYRLTGTVQKQVLLSWVEQTLSKPQLRVYTAWLAGKGLVSLYSKATVYAHRKGILEAIGVDISLRYCPEADGMIDLANVFTPENIMGLPHGRLREDRYFLPREGS</sequence>
<dbReference type="Proteomes" id="UP000277294">
    <property type="component" value="Unassembled WGS sequence"/>
</dbReference>
<dbReference type="AlphaFoldDB" id="A0A3P4B522"/>
<name>A0A3P4B522_9BURK</name>
<organism evidence="1 2">
    <name type="scientific">Pigmentiphaga humi</name>
    <dbReference type="NCBI Taxonomy" id="2478468"/>
    <lineage>
        <taxon>Bacteria</taxon>
        <taxon>Pseudomonadati</taxon>
        <taxon>Pseudomonadota</taxon>
        <taxon>Betaproteobacteria</taxon>
        <taxon>Burkholderiales</taxon>
        <taxon>Alcaligenaceae</taxon>
        <taxon>Pigmentiphaga</taxon>
    </lineage>
</organism>
<reference evidence="1 2" key="1">
    <citation type="submission" date="2018-10" db="EMBL/GenBank/DDBJ databases">
        <authorList>
            <person name="Criscuolo A."/>
        </authorList>
    </citation>
    <scope>NUCLEOTIDE SEQUENCE [LARGE SCALE GENOMIC DNA]</scope>
    <source>
        <strain evidence="1">DnA1</strain>
    </source>
</reference>
<protein>
    <submittedName>
        <fullName evidence="1">Uncharacterized protein</fullName>
    </submittedName>
</protein>
<keyword evidence="2" id="KW-1185">Reference proteome</keyword>
<proteinExistence type="predicted"/>
<gene>
    <name evidence="1" type="ORF">PIGHUM_03467</name>
</gene>
<dbReference type="OrthoDB" id="8479364at2"/>